<organism evidence="3 4">
    <name type="scientific">Apilactobacillus apinorum</name>
    <dbReference type="NCBI Taxonomy" id="1218495"/>
    <lineage>
        <taxon>Bacteria</taxon>
        <taxon>Bacillati</taxon>
        <taxon>Bacillota</taxon>
        <taxon>Bacilli</taxon>
        <taxon>Lactobacillales</taxon>
        <taxon>Lactobacillaceae</taxon>
        <taxon>Apilactobacillus</taxon>
    </lineage>
</organism>
<keyword evidence="4" id="KW-1185">Reference proteome</keyword>
<dbReference type="GO" id="GO:0016787">
    <property type="term" value="F:hydrolase activity"/>
    <property type="evidence" value="ECO:0007669"/>
    <property type="project" value="UniProtKB-KW"/>
</dbReference>
<keyword evidence="1" id="KW-0472">Membrane</keyword>
<dbReference type="InterPro" id="IPR029058">
    <property type="entry name" value="AB_hydrolase_fold"/>
</dbReference>
<reference evidence="3 4" key="1">
    <citation type="submission" date="2024-03" db="EMBL/GenBank/DDBJ databases">
        <title>Inconsistent identification of Apilactobacillus kunkeei-related strains obtained by well-developed overall genome related indices.</title>
        <authorList>
            <person name="Maeno S."/>
            <person name="Endo A."/>
        </authorList>
    </citation>
    <scope>NUCLEOTIDE SEQUENCE [LARGE SCALE GENOMIC DNA]</scope>
    <source>
        <strain evidence="3 4">20H-10</strain>
    </source>
</reference>
<dbReference type="RefSeq" id="WP_353317888.1">
    <property type="nucleotide sequence ID" value="NZ_BAABVV010000033.1"/>
</dbReference>
<keyword evidence="1" id="KW-0812">Transmembrane</keyword>
<evidence type="ECO:0000259" key="2">
    <source>
        <dbReference type="Pfam" id="PF12146"/>
    </source>
</evidence>
<dbReference type="PANTHER" id="PTHR43358:SF4">
    <property type="entry name" value="ALPHA_BETA HYDROLASE FOLD-1 DOMAIN-CONTAINING PROTEIN"/>
    <property type="match status" value="1"/>
</dbReference>
<protein>
    <submittedName>
        <fullName evidence="3">Alpha/beta hydrolase</fullName>
    </submittedName>
</protein>
<evidence type="ECO:0000313" key="3">
    <source>
        <dbReference type="EMBL" id="GAA6114396.1"/>
    </source>
</evidence>
<dbReference type="InterPro" id="IPR022742">
    <property type="entry name" value="Hydrolase_4"/>
</dbReference>
<feature type="transmembrane region" description="Helical" evidence="1">
    <location>
        <begin position="7"/>
        <end position="31"/>
    </location>
</feature>
<dbReference type="SUPFAM" id="SSF53474">
    <property type="entry name" value="alpha/beta-Hydrolases"/>
    <property type="match status" value="1"/>
</dbReference>
<keyword evidence="3" id="KW-0378">Hydrolase</keyword>
<name>A0ABP9ZHW0_9LACO</name>
<feature type="domain" description="Serine aminopeptidase S33" evidence="2">
    <location>
        <begin position="90"/>
        <end position="194"/>
    </location>
</feature>
<comment type="caution">
    <text evidence="3">The sequence shown here is derived from an EMBL/GenBank/DDBJ whole genome shotgun (WGS) entry which is preliminary data.</text>
</comment>
<dbReference type="InterPro" id="IPR052920">
    <property type="entry name" value="DNA-binding_regulatory"/>
</dbReference>
<sequence length="317" mass="35878">MKKKIKGLIITLVVLISLTVIGLIGAGMYFYNVAVVPSHKSFLSNEQVKPDSPLYEGTKWYQQVKKIKWTQESVGDHLKLVANYIPADHKTNKTVVIAHGYMGNKEKMAPYAYIFHQLGYNVLTPDDRGQGQSQGDYVGYGWPDRLDYIKWMNRVIKYNGKDSKIVMFGVSMGGATTMMVSGEKSVPHQVKAFIEDCGYTSVADEINYEAGQLYHMPAFPKWPLVPILSGITHLRAGYSMYEASSLNQVKKNYRPMLFIHGGKDTFVPTKMVYPLYNATKGPKELLVVKNATHAASYQMDPKLYVKTIKQFLNQYFK</sequence>
<dbReference type="PANTHER" id="PTHR43358">
    <property type="entry name" value="ALPHA/BETA-HYDROLASE"/>
    <property type="match status" value="1"/>
</dbReference>
<dbReference type="Pfam" id="PF12146">
    <property type="entry name" value="Hydrolase_4"/>
    <property type="match status" value="1"/>
</dbReference>
<keyword evidence="1" id="KW-1133">Transmembrane helix</keyword>
<dbReference type="Gene3D" id="3.40.50.1820">
    <property type="entry name" value="alpha/beta hydrolase"/>
    <property type="match status" value="1"/>
</dbReference>
<dbReference type="EMBL" id="BAABVV010000033">
    <property type="protein sequence ID" value="GAA6114396.1"/>
    <property type="molecule type" value="Genomic_DNA"/>
</dbReference>
<evidence type="ECO:0000313" key="4">
    <source>
        <dbReference type="Proteomes" id="UP001438112"/>
    </source>
</evidence>
<accession>A0ABP9ZHW0</accession>
<dbReference type="Proteomes" id="UP001438112">
    <property type="component" value="Unassembled WGS sequence"/>
</dbReference>
<evidence type="ECO:0000256" key="1">
    <source>
        <dbReference type="SAM" id="Phobius"/>
    </source>
</evidence>
<proteinExistence type="predicted"/>
<gene>
    <name evidence="3" type="ORF">AP20H10_07590</name>
</gene>